<evidence type="ECO:0000313" key="5">
    <source>
        <dbReference type="Proteomes" id="UP000708208"/>
    </source>
</evidence>
<dbReference type="Proteomes" id="UP000708208">
    <property type="component" value="Unassembled WGS sequence"/>
</dbReference>
<keyword evidence="2" id="KW-0472">Membrane</keyword>
<feature type="transmembrane region" description="Helical" evidence="2">
    <location>
        <begin position="106"/>
        <end position="125"/>
    </location>
</feature>
<dbReference type="EMBL" id="CAJVCH010147649">
    <property type="protein sequence ID" value="CAG7727363.1"/>
    <property type="molecule type" value="Genomic_DNA"/>
</dbReference>
<feature type="compositionally biased region" description="Polar residues" evidence="1">
    <location>
        <begin position="1176"/>
        <end position="1186"/>
    </location>
</feature>
<accession>A0A8J2K0K1</accession>
<feature type="domain" description="Protein kinase" evidence="3">
    <location>
        <begin position="318"/>
        <end position="595"/>
    </location>
</feature>
<feature type="compositionally biased region" description="Polar residues" evidence="1">
    <location>
        <begin position="864"/>
        <end position="887"/>
    </location>
</feature>
<feature type="compositionally biased region" description="Basic and acidic residues" evidence="1">
    <location>
        <begin position="1227"/>
        <end position="1236"/>
    </location>
</feature>
<feature type="region of interest" description="Disordered" evidence="1">
    <location>
        <begin position="1423"/>
        <end position="1453"/>
    </location>
</feature>
<dbReference type="InterPro" id="IPR000719">
    <property type="entry name" value="Prot_kinase_dom"/>
</dbReference>
<sequence>MKASRKNNYLLIDLLFSDWISDLTSFVNRHFSQTPHVTFGSCRRGNSVAKFNCIKWKVVCRLVIKNSSSTCLDYAQTSIHIRGNHLWKLCKLQWLLQLTFRSDVEVSWLLLNFALVSIISVFSLASRFQKQCLCELGRIKRGRLNIGQAHAAPAHVYSLSSRNGLFDRTKDSTETAYASEATFISFGLLITLVLFAVLCTGGCCLSIFGKRQQEDNHTMGFSNPIADLANTSNTISSIDVRALDMGQIEFEPLPRLQDLTAVSNYTYGNYRRGDSANRNLGVDSPFIQVTAIVPTDEASIYAHDWFDEPYHNFPRTHIEYVKEVGKGWFGKVIESEAKDIVPYTKNLRVLVKVLREDASGTEQMRFLDESRLYRESNHGNILKLLGHSIEKLPFLLIMEHCPQGDLKSFLIANVSRAELLYSQGALLRMGHDIAKGLEWMSSAGFIHKDLATRNCQVGSEGRIIIGDYGLSVQNFRDDYYWGSNVAIPLRWSAPETFHCTINTIQTLKVLKPSNVWTFGVVLWEIFEFGKLPYSELSDDDVISRVITDRNYTLGQFSRPGFALKDELYKIMLSCWNPQPDSRPSISAIVGRLGELCGSVSDRHLSQNVSVKLPASFIKEDDFDRKWDEFAKKVNSPQEQGNTLDLNSDVKHQSEILNFNNNNNLTGGKKKSVSFLGLGDEISVVQVKTKLSTVNQFQVPDQYGKHSETVSSQSATPVNSHELNLNSSSNLITESQSAPFLSDSSGGGVSSDRQLWKVNRDPEEDSWRKRIELGEISQKVKEKSQSVQDLMVLTHVEPSDLSDPDSLVIACNQWQNAKPSSAPPRGVSDLAGTGTFSSIMIEDAILRNPSNDNALTQVALASTKEATASSNSGESDNADVTNSESQVLSEDATSHEYYEDVSSLGNLGPSKLQALQNLSGNGRSLSLLASTGTSLLRLNQTSHDDVSDTKTSSNIESSSSAMSSSVVVPTLINNLHSYSQGLPAPNTNVSRGGGCVHNVFPTSQQSAEVASAFIKGRKVQKNFRNSKPSTPNFSPASNETDVGDNNSSFFQRNDNVFEDFSMEFNDPVRPIGNVTPALRLQTIDCSDEEKYGQSNVLLGPSEDLGLNLYQRLTTELVNECTSPCGSDSTDYLDNLGDSRQSQSMPHAEDSSMSIKRNLELESDISLPYENSVEKSTEASGTEISSVNKTHEPISSMLTKKATRDERPEQWVPGVGEASISGENPSSSRETDSKETESNRAAVKTSFHVGQLSDTCVPTTVDIIGRDTFLEDIEAAADELGSLVMTDLDEENPEITVIKETHDEEEHLELDVASRKPALNAFENASEKLEDATICVNSTPKPSTDLGIAPHESEVTFVTPNSEKLLSDAENVFNEAKTESSPSIKSPEQKKLEGHANTEAPDLPVTEKTSMKKSVSFERKKIQLVYQYPPPPPPSDSDDEEKHTRSLGSSAPFSSALDWELQPEELDNTAIHLDDSEDEVIQPKVGNPMDVYRISTDLDNFLVRPSTEPFVFSPVDQIMHVGDFTHNQYPSPASALYTSLSGTSTLGELRHTRNKLKLDLSKGEASLLDGENGGDLTKLSTGKPQQLDSGVGSSTNVSPFQTCDNQS</sequence>
<feature type="compositionally biased region" description="Basic and acidic residues" evidence="1">
    <location>
        <begin position="1385"/>
        <end position="1394"/>
    </location>
</feature>
<dbReference type="GO" id="GO:0004672">
    <property type="term" value="F:protein kinase activity"/>
    <property type="evidence" value="ECO:0007669"/>
    <property type="project" value="InterPro"/>
</dbReference>
<dbReference type="Pfam" id="PF07714">
    <property type="entry name" value="PK_Tyr_Ser-Thr"/>
    <property type="match status" value="1"/>
</dbReference>
<keyword evidence="2" id="KW-1133">Transmembrane helix</keyword>
<gene>
    <name evidence="4" type="ORF">AFUS01_LOCUS16210</name>
</gene>
<dbReference type="CDD" id="cd00192">
    <property type="entry name" value="PTKc"/>
    <property type="match status" value="1"/>
</dbReference>
<evidence type="ECO:0000256" key="1">
    <source>
        <dbReference type="SAM" id="MobiDB-lite"/>
    </source>
</evidence>
<protein>
    <recommendedName>
        <fullName evidence="3">Protein kinase domain-containing protein</fullName>
    </recommendedName>
</protein>
<dbReference type="InterPro" id="IPR001245">
    <property type="entry name" value="Ser-Thr/Tyr_kinase_cat_dom"/>
</dbReference>
<feature type="region of interest" description="Disordered" evidence="1">
    <location>
        <begin position="1166"/>
        <end position="1240"/>
    </location>
</feature>
<keyword evidence="5" id="KW-1185">Reference proteome</keyword>
<dbReference type="PANTHER" id="PTHR24417:SF7">
    <property type="entry name" value="CHROMATIN MODIFICATION-RELATED PROTEIN EAF1"/>
    <property type="match status" value="1"/>
</dbReference>
<feature type="region of interest" description="Disordered" evidence="1">
    <location>
        <begin position="1021"/>
        <end position="1047"/>
    </location>
</feature>
<evidence type="ECO:0000256" key="2">
    <source>
        <dbReference type="SAM" id="Phobius"/>
    </source>
</evidence>
<dbReference type="PROSITE" id="PS50011">
    <property type="entry name" value="PROTEIN_KINASE_DOM"/>
    <property type="match status" value="1"/>
</dbReference>
<feature type="transmembrane region" description="Helical" evidence="2">
    <location>
        <begin position="186"/>
        <end position="208"/>
    </location>
</feature>
<feature type="compositionally biased region" description="Low complexity" evidence="1">
    <location>
        <begin position="948"/>
        <end position="958"/>
    </location>
</feature>
<organism evidence="4 5">
    <name type="scientific">Allacma fusca</name>
    <dbReference type="NCBI Taxonomy" id="39272"/>
    <lineage>
        <taxon>Eukaryota</taxon>
        <taxon>Metazoa</taxon>
        <taxon>Ecdysozoa</taxon>
        <taxon>Arthropoda</taxon>
        <taxon>Hexapoda</taxon>
        <taxon>Collembola</taxon>
        <taxon>Symphypleona</taxon>
        <taxon>Sminthuridae</taxon>
        <taxon>Allacma</taxon>
    </lineage>
</organism>
<feature type="compositionally biased region" description="Polar residues" evidence="1">
    <location>
        <begin position="1576"/>
        <end position="1605"/>
    </location>
</feature>
<feature type="region of interest" description="Disordered" evidence="1">
    <location>
        <begin position="1372"/>
        <end position="1410"/>
    </location>
</feature>
<keyword evidence="2" id="KW-0812">Transmembrane</keyword>
<dbReference type="OrthoDB" id="5973359at2759"/>
<feature type="region of interest" description="Disordered" evidence="1">
    <location>
        <begin position="938"/>
        <end position="958"/>
    </location>
</feature>
<name>A0A8J2K0K1_9HEXA</name>
<evidence type="ECO:0000259" key="3">
    <source>
        <dbReference type="PROSITE" id="PS50011"/>
    </source>
</evidence>
<evidence type="ECO:0000313" key="4">
    <source>
        <dbReference type="EMBL" id="CAG7727363.1"/>
    </source>
</evidence>
<proteinExistence type="predicted"/>
<feature type="region of interest" description="Disordered" evidence="1">
    <location>
        <begin position="864"/>
        <end position="894"/>
    </location>
</feature>
<feature type="region of interest" description="Disordered" evidence="1">
    <location>
        <begin position="1565"/>
        <end position="1605"/>
    </location>
</feature>
<dbReference type="GO" id="GO:0005524">
    <property type="term" value="F:ATP binding"/>
    <property type="evidence" value="ECO:0007669"/>
    <property type="project" value="InterPro"/>
</dbReference>
<feature type="region of interest" description="Disordered" evidence="1">
    <location>
        <begin position="1130"/>
        <end position="1151"/>
    </location>
</feature>
<dbReference type="PANTHER" id="PTHR24417">
    <property type="entry name" value="SERINE/THREONINE-PROTEIN KINASE LMTK1"/>
    <property type="match status" value="1"/>
</dbReference>
<reference evidence="4" key="1">
    <citation type="submission" date="2021-06" db="EMBL/GenBank/DDBJ databases">
        <authorList>
            <person name="Hodson N. C."/>
            <person name="Mongue J. A."/>
            <person name="Jaron S. K."/>
        </authorList>
    </citation>
    <scope>NUCLEOTIDE SEQUENCE</scope>
</reference>
<comment type="caution">
    <text evidence="4">The sequence shown here is derived from an EMBL/GenBank/DDBJ whole genome shotgun (WGS) entry which is preliminary data.</text>
</comment>